<dbReference type="PROSITE" id="PS51257">
    <property type="entry name" value="PROKAR_LIPOPROTEIN"/>
    <property type="match status" value="1"/>
</dbReference>
<protein>
    <submittedName>
        <fullName evidence="2">Uncharacterized conserved protein</fullName>
    </submittedName>
</protein>
<evidence type="ECO:0000256" key="1">
    <source>
        <dbReference type="SAM" id="MobiDB-lite"/>
    </source>
</evidence>
<proteinExistence type="predicted"/>
<dbReference type="InterPro" id="IPR007332">
    <property type="entry name" value="DUF411"/>
</dbReference>
<sequence length="185" mass="19032">MDGSLTRRRLCSLGAAAALVGASGCIGGGNGNGDSDDDEPGPVSAAPVGDDWSWDGSVPVDEVVQHHDPSCGCCSRYAAYLEDNGFDVHVETTDELGAVKTDLSVPAEARSCHTVEFGDYLVEGHVPLQAIEALFAAEPAVAGIAIPGMPRHAPGMGPPDDESLAVYAFEDAESDSGELSEFVAV</sequence>
<name>A0A1I1KAH2_NATHA</name>
<gene>
    <name evidence="2" type="ORF">SAMN05444422_110101</name>
</gene>
<reference evidence="3" key="1">
    <citation type="submission" date="2016-10" db="EMBL/GenBank/DDBJ databases">
        <authorList>
            <person name="Varghese N."/>
            <person name="Submissions S."/>
        </authorList>
    </citation>
    <scope>NUCLEOTIDE SEQUENCE [LARGE SCALE GENOMIC DNA]</scope>
    <source>
        <strain evidence="3">DSM 13078</strain>
    </source>
</reference>
<feature type="region of interest" description="Disordered" evidence="1">
    <location>
        <begin position="30"/>
        <end position="52"/>
    </location>
</feature>
<evidence type="ECO:0000313" key="2">
    <source>
        <dbReference type="EMBL" id="SFC55678.1"/>
    </source>
</evidence>
<dbReference type="Proteomes" id="UP000199161">
    <property type="component" value="Unassembled WGS sequence"/>
</dbReference>
<accession>A0A1I1KAH2</accession>
<keyword evidence="3" id="KW-1185">Reference proteome</keyword>
<organism evidence="2 3">
    <name type="scientific">Natronobacterium haloterrestre</name>
    <name type="common">Halobiforma haloterrestris</name>
    <dbReference type="NCBI Taxonomy" id="148448"/>
    <lineage>
        <taxon>Archaea</taxon>
        <taxon>Methanobacteriati</taxon>
        <taxon>Methanobacteriota</taxon>
        <taxon>Stenosarchaea group</taxon>
        <taxon>Halobacteria</taxon>
        <taxon>Halobacteriales</taxon>
        <taxon>Natrialbaceae</taxon>
        <taxon>Natronobacterium</taxon>
    </lineage>
</organism>
<dbReference type="Pfam" id="PF04214">
    <property type="entry name" value="DUF411"/>
    <property type="match status" value="1"/>
</dbReference>
<dbReference type="EMBL" id="FOKW01000010">
    <property type="protein sequence ID" value="SFC55678.1"/>
    <property type="molecule type" value="Genomic_DNA"/>
</dbReference>
<evidence type="ECO:0000313" key="3">
    <source>
        <dbReference type="Proteomes" id="UP000199161"/>
    </source>
</evidence>
<dbReference type="OrthoDB" id="262137at2157"/>
<dbReference type="AlphaFoldDB" id="A0A1I1KAH2"/>
<dbReference type="RefSeq" id="WP_089789378.1">
    <property type="nucleotide sequence ID" value="NZ_FOKW01000010.1"/>
</dbReference>